<proteinExistence type="predicted"/>
<dbReference type="EMBL" id="CP060822">
    <property type="protein sequence ID" value="QNP30322.1"/>
    <property type="molecule type" value="Genomic_DNA"/>
</dbReference>
<keyword evidence="2" id="KW-1185">Reference proteome</keyword>
<dbReference type="AlphaFoldDB" id="A0A7H0F2Q6"/>
<dbReference type="KEGG" id="ccur:IAR63_04485"/>
<accession>A0A7H0F2Q6</accession>
<dbReference type="RefSeq" id="WP_187706745.1">
    <property type="nucleotide sequence ID" value="NZ_CP060822.1"/>
</dbReference>
<evidence type="ECO:0000313" key="1">
    <source>
        <dbReference type="EMBL" id="QNP30322.1"/>
    </source>
</evidence>
<gene>
    <name evidence="1" type="ORF">IAR63_04485</name>
</gene>
<dbReference type="Proteomes" id="UP000516013">
    <property type="component" value="Chromosome"/>
</dbReference>
<protein>
    <submittedName>
        <fullName evidence="1">Uncharacterized protein</fullName>
    </submittedName>
</protein>
<sequence>MTPHPPHTTAVLVMSTDGKIANFNPSYLRYNTCHIRFNTAATPEKLKIYLLNQFI</sequence>
<reference evidence="1 2" key="1">
    <citation type="submission" date="2020-08" db="EMBL/GenBank/DDBJ databases">
        <title>Complete genome sequence of Raphidiopsis curvispora isolated from drinking water reservoir in South Korea.</title>
        <authorList>
            <person name="Jeong J."/>
        </authorList>
    </citation>
    <scope>NUCLEOTIDE SEQUENCE [LARGE SCALE GENOMIC DNA]</scope>
    <source>
        <strain evidence="1 2">GIHE-G1</strain>
    </source>
</reference>
<name>A0A7H0F2Q6_9CYAN</name>
<evidence type="ECO:0000313" key="2">
    <source>
        <dbReference type="Proteomes" id="UP000516013"/>
    </source>
</evidence>
<organism evidence="1 2">
    <name type="scientific">Cylindrospermopsis curvispora GIHE-G1</name>
    <dbReference type="NCBI Taxonomy" id="2666332"/>
    <lineage>
        <taxon>Bacteria</taxon>
        <taxon>Bacillati</taxon>
        <taxon>Cyanobacteriota</taxon>
        <taxon>Cyanophyceae</taxon>
        <taxon>Nostocales</taxon>
        <taxon>Aphanizomenonaceae</taxon>
        <taxon>Cylindrospermopsis</taxon>
    </lineage>
</organism>